<accession>A0A6J5X9F2</accession>
<evidence type="ECO:0000313" key="3">
    <source>
        <dbReference type="EMBL" id="CAB4310576.1"/>
    </source>
</evidence>
<keyword evidence="4" id="KW-1185">Reference proteome</keyword>
<dbReference type="EMBL" id="CAEKKB010000005">
    <property type="protein sequence ID" value="CAB4310576.1"/>
    <property type="molecule type" value="Genomic_DNA"/>
</dbReference>
<reference evidence="4" key="1">
    <citation type="journal article" date="2020" name="Genome Biol.">
        <title>Gamete binning: chromosome-level and haplotype-resolved genome assembly enabled by high-throughput single-cell sequencing of gamete genomes.</title>
        <authorList>
            <person name="Campoy J.A."/>
            <person name="Sun H."/>
            <person name="Goel M."/>
            <person name="Jiao W.-B."/>
            <person name="Folz-Donahue K."/>
            <person name="Wang N."/>
            <person name="Rubio M."/>
            <person name="Liu C."/>
            <person name="Kukat C."/>
            <person name="Ruiz D."/>
            <person name="Huettel B."/>
            <person name="Schneeberger K."/>
        </authorList>
    </citation>
    <scope>NUCLEOTIDE SEQUENCE [LARGE SCALE GENOMIC DNA]</scope>
    <source>
        <strain evidence="4">cv. Rojo Pasion</strain>
    </source>
</reference>
<feature type="region of interest" description="Disordered" evidence="1">
    <location>
        <begin position="53"/>
        <end position="77"/>
    </location>
</feature>
<evidence type="ECO:0000256" key="2">
    <source>
        <dbReference type="SAM" id="SignalP"/>
    </source>
</evidence>
<evidence type="ECO:0000313" key="4">
    <source>
        <dbReference type="Proteomes" id="UP000507245"/>
    </source>
</evidence>
<protein>
    <submittedName>
        <fullName evidence="3">Uncharacterized protein</fullName>
    </submittedName>
</protein>
<dbReference type="Proteomes" id="UP000507245">
    <property type="component" value="Unassembled WGS sequence"/>
</dbReference>
<gene>
    <name evidence="3" type="ORF">ORAREDHAP_LOCUS32510</name>
</gene>
<keyword evidence="2" id="KW-0732">Signal</keyword>
<proteinExistence type="predicted"/>
<sequence length="77" mass="8807">MDWFRNALFCIVFFAVVPADPVIRRKKHWEMMKEMVHHQVLCMCNMMRDPKESNKSVAPVAKRGRKAAGQGGGGMRS</sequence>
<evidence type="ECO:0000256" key="1">
    <source>
        <dbReference type="SAM" id="MobiDB-lite"/>
    </source>
</evidence>
<dbReference type="AlphaFoldDB" id="A0A6J5X9F2"/>
<feature type="signal peptide" evidence="2">
    <location>
        <begin position="1"/>
        <end position="19"/>
    </location>
</feature>
<organism evidence="3 4">
    <name type="scientific">Prunus armeniaca</name>
    <name type="common">Apricot</name>
    <name type="synonym">Armeniaca vulgaris</name>
    <dbReference type="NCBI Taxonomy" id="36596"/>
    <lineage>
        <taxon>Eukaryota</taxon>
        <taxon>Viridiplantae</taxon>
        <taxon>Streptophyta</taxon>
        <taxon>Embryophyta</taxon>
        <taxon>Tracheophyta</taxon>
        <taxon>Spermatophyta</taxon>
        <taxon>Magnoliopsida</taxon>
        <taxon>eudicotyledons</taxon>
        <taxon>Gunneridae</taxon>
        <taxon>Pentapetalae</taxon>
        <taxon>rosids</taxon>
        <taxon>fabids</taxon>
        <taxon>Rosales</taxon>
        <taxon>Rosaceae</taxon>
        <taxon>Amygdaloideae</taxon>
        <taxon>Amygdaleae</taxon>
        <taxon>Prunus</taxon>
    </lineage>
</organism>
<name>A0A6J5X9F2_PRUAR</name>
<feature type="chain" id="PRO_5026756975" evidence="2">
    <location>
        <begin position="20"/>
        <end position="77"/>
    </location>
</feature>